<dbReference type="PANTHER" id="PTHR11566">
    <property type="entry name" value="DYNAMIN"/>
    <property type="match status" value="1"/>
</dbReference>
<dbReference type="GO" id="GO:0008017">
    <property type="term" value="F:microtubule binding"/>
    <property type="evidence" value="ECO:0007669"/>
    <property type="project" value="TreeGrafter"/>
</dbReference>
<gene>
    <name evidence="3" type="ORF">KIPB_012504</name>
</gene>
<dbReference type="Proteomes" id="UP000265618">
    <property type="component" value="Unassembled WGS sequence"/>
</dbReference>
<dbReference type="InterPro" id="IPR000375">
    <property type="entry name" value="Dynamin_stalk"/>
</dbReference>
<keyword evidence="4" id="KW-1185">Reference proteome</keyword>
<dbReference type="Pfam" id="PF02212">
    <property type="entry name" value="GED"/>
    <property type="match status" value="1"/>
</dbReference>
<dbReference type="Pfam" id="PF01031">
    <property type="entry name" value="Dynamin_M"/>
    <property type="match status" value="1"/>
</dbReference>
<sequence length="403" mass="44539">GKKSIGAALKDEQDYFLAHPAYSGMVKQLGNVYLARMLNQVLVNHIRSTLPALRQKVQELLLRYRRELGTLGSGPIDQQGRSSMVLQLLSNYAKDYANMIDGRSSSSSRSELVGGARISYIFFEVLPRMLDTVDPAEIISSDEIRTVVRNATGPNPSLFIPEHAFELFVTKVLKRLEAPCIRCLELVLTELGRIAKHVPSREIRRYKQLTQESVLLAIQMLRDLADPCKKYISDTIQCELSFINTLHPDFCGSMGAMEAVAGRAEESSGTGTGAEAIPSDKKKGSKSSKKGEEEHQTAKAPPNMAQLYSQIGARGTAASPVAGPGQRRIDEVPERLKASGPMTGSETIACEIIPELLKSYYAVVKRKTQDTIIKCVMHFLVNESKRSLQQALIAQLYKENKLE</sequence>
<feature type="non-terminal residue" evidence="3">
    <location>
        <position position="1"/>
    </location>
</feature>
<feature type="non-terminal residue" evidence="3">
    <location>
        <position position="403"/>
    </location>
</feature>
<dbReference type="Gene3D" id="1.20.120.1240">
    <property type="entry name" value="Dynamin, middle domain"/>
    <property type="match status" value="1"/>
</dbReference>
<dbReference type="GO" id="GO:0003924">
    <property type="term" value="F:GTPase activity"/>
    <property type="evidence" value="ECO:0007669"/>
    <property type="project" value="InterPro"/>
</dbReference>
<dbReference type="GO" id="GO:0005874">
    <property type="term" value="C:microtubule"/>
    <property type="evidence" value="ECO:0007669"/>
    <property type="project" value="TreeGrafter"/>
</dbReference>
<dbReference type="GO" id="GO:0005737">
    <property type="term" value="C:cytoplasm"/>
    <property type="evidence" value="ECO:0007669"/>
    <property type="project" value="TreeGrafter"/>
</dbReference>
<dbReference type="InterPro" id="IPR022812">
    <property type="entry name" value="Dynamin"/>
</dbReference>
<dbReference type="PROSITE" id="PS51388">
    <property type="entry name" value="GED"/>
    <property type="match status" value="1"/>
</dbReference>
<dbReference type="InterPro" id="IPR027417">
    <property type="entry name" value="P-loop_NTPase"/>
</dbReference>
<dbReference type="GO" id="GO:0016020">
    <property type="term" value="C:membrane"/>
    <property type="evidence" value="ECO:0007669"/>
    <property type="project" value="TreeGrafter"/>
</dbReference>
<dbReference type="InterPro" id="IPR020850">
    <property type="entry name" value="GED_dom"/>
</dbReference>
<proteinExistence type="predicted"/>
<evidence type="ECO:0000313" key="3">
    <source>
        <dbReference type="EMBL" id="GIQ89899.1"/>
    </source>
</evidence>
<reference evidence="3 4" key="1">
    <citation type="journal article" date="2018" name="PLoS ONE">
        <title>The draft genome of Kipferlia bialata reveals reductive genome evolution in fornicate parasites.</title>
        <authorList>
            <person name="Tanifuji G."/>
            <person name="Takabayashi S."/>
            <person name="Kume K."/>
            <person name="Takagi M."/>
            <person name="Nakayama T."/>
            <person name="Kamikawa R."/>
            <person name="Inagaki Y."/>
            <person name="Hashimoto T."/>
        </authorList>
    </citation>
    <scope>NUCLEOTIDE SEQUENCE [LARGE SCALE GENOMIC DNA]</scope>
    <source>
        <strain evidence="3">NY0173</strain>
    </source>
</reference>
<feature type="domain" description="GED" evidence="2">
    <location>
        <begin position="350"/>
        <end position="403"/>
    </location>
</feature>
<organism evidence="3 4">
    <name type="scientific">Kipferlia bialata</name>
    <dbReference type="NCBI Taxonomy" id="797122"/>
    <lineage>
        <taxon>Eukaryota</taxon>
        <taxon>Metamonada</taxon>
        <taxon>Carpediemonas-like organisms</taxon>
        <taxon>Kipferlia</taxon>
    </lineage>
</organism>
<dbReference type="EMBL" id="BDIP01005554">
    <property type="protein sequence ID" value="GIQ89899.1"/>
    <property type="molecule type" value="Genomic_DNA"/>
</dbReference>
<dbReference type="InterPro" id="IPR003130">
    <property type="entry name" value="GED"/>
</dbReference>
<evidence type="ECO:0000259" key="2">
    <source>
        <dbReference type="PROSITE" id="PS51388"/>
    </source>
</evidence>
<dbReference type="AlphaFoldDB" id="A0A9K3D9K0"/>
<comment type="caution">
    <text evidence="3">The sequence shown here is derived from an EMBL/GenBank/DDBJ whole genome shotgun (WGS) entry which is preliminary data.</text>
</comment>
<dbReference type="PANTHER" id="PTHR11566:SF21">
    <property type="entry name" value="DYNAMIN RELATED PROTEIN 1, ISOFORM A"/>
    <property type="match status" value="1"/>
</dbReference>
<protein>
    <submittedName>
        <fullName evidence="3">Dynamin superfamily protein</fullName>
    </submittedName>
</protein>
<feature type="region of interest" description="Disordered" evidence="1">
    <location>
        <begin position="262"/>
        <end position="303"/>
    </location>
</feature>
<dbReference type="OrthoDB" id="5061070at2759"/>
<dbReference type="GO" id="GO:0005525">
    <property type="term" value="F:GTP binding"/>
    <property type="evidence" value="ECO:0007669"/>
    <property type="project" value="InterPro"/>
</dbReference>
<evidence type="ECO:0000313" key="4">
    <source>
        <dbReference type="Proteomes" id="UP000265618"/>
    </source>
</evidence>
<accession>A0A9K3D9K0</accession>
<name>A0A9K3D9K0_9EUKA</name>
<evidence type="ECO:0000256" key="1">
    <source>
        <dbReference type="SAM" id="MobiDB-lite"/>
    </source>
</evidence>
<dbReference type="Gene3D" id="3.40.50.300">
    <property type="entry name" value="P-loop containing nucleotide triphosphate hydrolases"/>
    <property type="match status" value="1"/>
</dbReference>